<organism evidence="3 4">
    <name type="scientific">Klebsiella oxytoca</name>
    <dbReference type="NCBI Taxonomy" id="571"/>
    <lineage>
        <taxon>Bacteria</taxon>
        <taxon>Pseudomonadati</taxon>
        <taxon>Pseudomonadota</taxon>
        <taxon>Gammaproteobacteria</taxon>
        <taxon>Enterobacterales</taxon>
        <taxon>Enterobacteriaceae</taxon>
        <taxon>Klebsiella/Raoultella group</taxon>
        <taxon>Klebsiella</taxon>
    </lineage>
</organism>
<evidence type="ECO:0000259" key="2">
    <source>
        <dbReference type="Pfam" id="PF00419"/>
    </source>
</evidence>
<dbReference type="PANTHER" id="PTHR33420:SF25">
    <property type="entry name" value="PROTEIN FIMF"/>
    <property type="match status" value="1"/>
</dbReference>
<evidence type="ECO:0000256" key="1">
    <source>
        <dbReference type="SAM" id="SignalP"/>
    </source>
</evidence>
<dbReference type="InterPro" id="IPR050263">
    <property type="entry name" value="Bact_Fimbrial_Adh_Pro"/>
</dbReference>
<dbReference type="Proteomes" id="UP000427108">
    <property type="component" value="Chromosome"/>
</dbReference>
<proteinExistence type="predicted"/>
<dbReference type="Gene3D" id="2.60.40.1090">
    <property type="entry name" value="Fimbrial-type adhesion domain"/>
    <property type="match status" value="1"/>
</dbReference>
<dbReference type="EMBL" id="CP046115">
    <property type="protein sequence ID" value="QGN39638.1"/>
    <property type="molecule type" value="Genomic_DNA"/>
</dbReference>
<protein>
    <submittedName>
        <fullName evidence="3">Fimbrial protein</fullName>
    </submittedName>
</protein>
<dbReference type="InterPro" id="IPR000259">
    <property type="entry name" value="Adhesion_dom_fimbrial"/>
</dbReference>
<reference evidence="3 4" key="1">
    <citation type="submission" date="2019-11" db="EMBL/GenBank/DDBJ databases">
        <title>Isolation and Application of One Kind of P-Hydroxybenzoic Acid Degrading Bacterium in Mitigating Cropping Obstacle of Cucumber.</title>
        <authorList>
            <person name="Wu F."/>
            <person name="An Y."/>
        </authorList>
    </citation>
    <scope>NUCLEOTIDE SEQUENCE [LARGE SCALE GENOMIC DNA]</scope>
    <source>
        <strain evidence="3 4">P620</strain>
    </source>
</reference>
<feature type="signal peptide" evidence="1">
    <location>
        <begin position="1"/>
        <end position="21"/>
    </location>
</feature>
<sequence>MKLLPYLFAAALTLNASPALAVDSTLSITGYVHDNACAVSTTSKNFTVDLLTHAAKQFPAVGATSVLIPFDIVLSPCGSSVTAVKVGFTGTADSRNTSLLALNASGSSAAGIGVEILDRNQVALPVNASFSGIAWIPLTGKQTHVLNFFARMKATQFPVTTGQVSADATFTLEFQ</sequence>
<gene>
    <name evidence="3" type="ORF">GJ746_21065</name>
</gene>
<dbReference type="InterPro" id="IPR036937">
    <property type="entry name" value="Adhesion_dom_fimbrial_sf"/>
</dbReference>
<dbReference type="PANTHER" id="PTHR33420">
    <property type="entry name" value="FIMBRIAL SUBUNIT ELFA-RELATED"/>
    <property type="match status" value="1"/>
</dbReference>
<evidence type="ECO:0000313" key="3">
    <source>
        <dbReference type="EMBL" id="QGN39638.1"/>
    </source>
</evidence>
<dbReference type="AlphaFoldDB" id="A0A6B8N201"/>
<dbReference type="OrthoDB" id="6896277at2"/>
<feature type="chain" id="PRO_5025545898" evidence="1">
    <location>
        <begin position="22"/>
        <end position="175"/>
    </location>
</feature>
<accession>A0A6B8N201</accession>
<feature type="domain" description="Fimbrial-type adhesion" evidence="2">
    <location>
        <begin position="27"/>
        <end position="175"/>
    </location>
</feature>
<keyword evidence="1" id="KW-0732">Signal</keyword>
<dbReference type="InterPro" id="IPR008966">
    <property type="entry name" value="Adhesion_dom_sf"/>
</dbReference>
<dbReference type="RefSeq" id="WP_154681940.1">
    <property type="nucleotide sequence ID" value="NZ_CP046115.1"/>
</dbReference>
<dbReference type="Pfam" id="PF00419">
    <property type="entry name" value="Fimbrial"/>
    <property type="match status" value="1"/>
</dbReference>
<dbReference type="GO" id="GO:0009289">
    <property type="term" value="C:pilus"/>
    <property type="evidence" value="ECO:0007669"/>
    <property type="project" value="InterPro"/>
</dbReference>
<dbReference type="GO" id="GO:0043709">
    <property type="term" value="P:cell adhesion involved in single-species biofilm formation"/>
    <property type="evidence" value="ECO:0007669"/>
    <property type="project" value="TreeGrafter"/>
</dbReference>
<name>A0A6B8N201_KLEOX</name>
<dbReference type="SUPFAM" id="SSF49401">
    <property type="entry name" value="Bacterial adhesins"/>
    <property type="match status" value="1"/>
</dbReference>
<evidence type="ECO:0000313" key="4">
    <source>
        <dbReference type="Proteomes" id="UP000427108"/>
    </source>
</evidence>